<dbReference type="EMBL" id="REGN01004896">
    <property type="protein sequence ID" value="RNA15734.1"/>
    <property type="molecule type" value="Genomic_DNA"/>
</dbReference>
<protein>
    <submittedName>
        <fullName evidence="1">Uncharacterized protein</fullName>
    </submittedName>
</protein>
<evidence type="ECO:0000313" key="2">
    <source>
        <dbReference type="Proteomes" id="UP000276133"/>
    </source>
</evidence>
<sequence>MNLSREHLRNFYSRLNYVPKSANLTSGFLFLINFEKKKLFKIKYVIDIVIDKNGAWSDCYQKKKILCLHLKSRDLYKCATFQQINI</sequence>
<name>A0A3M7QX92_BRAPC</name>
<gene>
    <name evidence="1" type="ORF">BpHYR1_039356</name>
</gene>
<organism evidence="1 2">
    <name type="scientific">Brachionus plicatilis</name>
    <name type="common">Marine rotifer</name>
    <name type="synonym">Brachionus muelleri</name>
    <dbReference type="NCBI Taxonomy" id="10195"/>
    <lineage>
        <taxon>Eukaryota</taxon>
        <taxon>Metazoa</taxon>
        <taxon>Spiralia</taxon>
        <taxon>Gnathifera</taxon>
        <taxon>Rotifera</taxon>
        <taxon>Eurotatoria</taxon>
        <taxon>Monogononta</taxon>
        <taxon>Pseudotrocha</taxon>
        <taxon>Ploima</taxon>
        <taxon>Brachionidae</taxon>
        <taxon>Brachionus</taxon>
    </lineage>
</organism>
<reference evidence="1 2" key="1">
    <citation type="journal article" date="2018" name="Sci. Rep.">
        <title>Genomic signatures of local adaptation to the degree of environmental predictability in rotifers.</title>
        <authorList>
            <person name="Franch-Gras L."/>
            <person name="Hahn C."/>
            <person name="Garcia-Roger E.M."/>
            <person name="Carmona M.J."/>
            <person name="Serra M."/>
            <person name="Gomez A."/>
        </authorList>
    </citation>
    <scope>NUCLEOTIDE SEQUENCE [LARGE SCALE GENOMIC DNA]</scope>
    <source>
        <strain evidence="1">HYR1</strain>
    </source>
</reference>
<dbReference type="Proteomes" id="UP000276133">
    <property type="component" value="Unassembled WGS sequence"/>
</dbReference>
<dbReference type="AlphaFoldDB" id="A0A3M7QX92"/>
<keyword evidence="2" id="KW-1185">Reference proteome</keyword>
<accession>A0A3M7QX92</accession>
<proteinExistence type="predicted"/>
<comment type="caution">
    <text evidence="1">The sequence shown here is derived from an EMBL/GenBank/DDBJ whole genome shotgun (WGS) entry which is preliminary data.</text>
</comment>
<evidence type="ECO:0000313" key="1">
    <source>
        <dbReference type="EMBL" id="RNA15734.1"/>
    </source>
</evidence>